<dbReference type="RefSeq" id="WP_008253243.1">
    <property type="nucleotide sequence ID" value="NZ_CP014544.1"/>
</dbReference>
<accession>A0A127M0U4</accession>
<proteinExistence type="predicted"/>
<dbReference type="Proteomes" id="UP000074119">
    <property type="component" value="Chromosome"/>
</dbReference>
<dbReference type="InterPro" id="IPR022460">
    <property type="entry name" value="Flavoprotein_PP4765"/>
</dbReference>
<feature type="domain" description="RsdA/BaiN/AoA(So)-like insert" evidence="5">
    <location>
        <begin position="195"/>
        <end position="351"/>
    </location>
</feature>
<dbReference type="NCBIfam" id="TIGR00275">
    <property type="entry name" value="aminoacetone oxidase family FAD-binding enzyme"/>
    <property type="match status" value="1"/>
</dbReference>
<evidence type="ECO:0000256" key="1">
    <source>
        <dbReference type="ARBA" id="ARBA00001974"/>
    </source>
</evidence>
<evidence type="ECO:0000313" key="7">
    <source>
        <dbReference type="Proteomes" id="UP000074119"/>
    </source>
</evidence>
<dbReference type="STRING" id="1470434.AZF00_00345"/>
<dbReference type="EMBL" id="CP014544">
    <property type="protein sequence ID" value="AMO66839.1"/>
    <property type="molecule type" value="Genomic_DNA"/>
</dbReference>
<name>A0A127M0U4_9GAMM</name>
<evidence type="ECO:0000256" key="3">
    <source>
        <dbReference type="ARBA" id="ARBA00022827"/>
    </source>
</evidence>
<gene>
    <name evidence="6" type="ORF">AZF00_00345</name>
</gene>
<dbReference type="Gene3D" id="3.50.50.60">
    <property type="entry name" value="FAD/NAD(P)-binding domain"/>
    <property type="match status" value="1"/>
</dbReference>
<evidence type="ECO:0000259" key="5">
    <source>
        <dbReference type="Pfam" id="PF22780"/>
    </source>
</evidence>
<dbReference type="InterPro" id="IPR036188">
    <property type="entry name" value="FAD/NAD-bd_sf"/>
</dbReference>
<dbReference type="KEGG" id="zal:AZF00_00345"/>
<dbReference type="AlphaFoldDB" id="A0A127M0U4"/>
<dbReference type="Gene3D" id="2.40.30.10">
    <property type="entry name" value="Translation factors"/>
    <property type="match status" value="1"/>
</dbReference>
<dbReference type="InterPro" id="IPR023166">
    <property type="entry name" value="BaiN-like_dom_sf"/>
</dbReference>
<comment type="cofactor">
    <cofactor evidence="1">
        <name>FAD</name>
        <dbReference type="ChEBI" id="CHEBI:57692"/>
    </cofactor>
</comment>
<dbReference type="PANTHER" id="PTHR42887:SF1">
    <property type="entry name" value="BLR3961 PROTEIN"/>
    <property type="match status" value="1"/>
</dbReference>
<dbReference type="NCBIfam" id="TIGR03862">
    <property type="entry name" value="flavo_PP4765"/>
    <property type="match status" value="1"/>
</dbReference>
<dbReference type="Pfam" id="PF03486">
    <property type="entry name" value="HI0933_like"/>
    <property type="match status" value="1"/>
</dbReference>
<dbReference type="SUPFAM" id="SSF51905">
    <property type="entry name" value="FAD/NAD(P)-binding domain"/>
    <property type="match status" value="1"/>
</dbReference>
<reference evidence="6 7" key="1">
    <citation type="submission" date="2015-12" db="EMBL/GenBank/DDBJ databases">
        <authorList>
            <person name="Shamseldin A."/>
            <person name="Moawad H."/>
            <person name="Abd El-Rahim W.M."/>
            <person name="Sadowsky M.J."/>
        </authorList>
    </citation>
    <scope>NUCLEOTIDE SEQUENCE [LARGE SCALE GENOMIC DNA]</scope>
    <source>
        <strain evidence="6 7">SM2</strain>
    </source>
</reference>
<dbReference type="InterPro" id="IPR004792">
    <property type="entry name" value="BaiN-like"/>
</dbReference>
<organism evidence="6 7">
    <name type="scientific">Zhongshania aliphaticivorans</name>
    <dbReference type="NCBI Taxonomy" id="1470434"/>
    <lineage>
        <taxon>Bacteria</taxon>
        <taxon>Pseudomonadati</taxon>
        <taxon>Pseudomonadota</taxon>
        <taxon>Gammaproteobacteria</taxon>
        <taxon>Cellvibrionales</taxon>
        <taxon>Spongiibacteraceae</taxon>
        <taxon>Zhongshania</taxon>
    </lineage>
</organism>
<keyword evidence="3" id="KW-0274">FAD</keyword>
<dbReference type="Gene3D" id="1.10.8.260">
    <property type="entry name" value="HI0933 insert domain-like"/>
    <property type="match status" value="1"/>
</dbReference>
<dbReference type="InterPro" id="IPR055178">
    <property type="entry name" value="RsdA/BaiN/AoA(So)-like_dom"/>
</dbReference>
<feature type="domain" description="RsdA/BaiN/AoA(So)-like Rossmann fold-like" evidence="4">
    <location>
        <begin position="9"/>
        <end position="403"/>
    </location>
</feature>
<evidence type="ECO:0000256" key="2">
    <source>
        <dbReference type="ARBA" id="ARBA00022630"/>
    </source>
</evidence>
<dbReference type="PANTHER" id="PTHR42887">
    <property type="entry name" value="OS12G0638800 PROTEIN"/>
    <property type="match status" value="1"/>
</dbReference>
<dbReference type="Pfam" id="PF22780">
    <property type="entry name" value="HI0933_like_1st"/>
    <property type="match status" value="1"/>
</dbReference>
<evidence type="ECO:0000313" key="6">
    <source>
        <dbReference type="EMBL" id="AMO66839.1"/>
    </source>
</evidence>
<sequence length="412" mass="44525">MPHSAQASAVVIGGGPAGLMAAEQLSAAGCAVAVYDSMPTVGRKFLRAGIGGLNLTHNEEWPNFIARFGDRAPLLQPCLDAFNAESLRAWTADLGVETFVGSSGRVFPVEKKAAPLLRRWLQRLRASGVRIHHRHHWRGWGADGEILIQGPEQSLSLKPDVMVFALGGGSWSALGSTGKWLELFAQRGIQCAGWRPSNCGFEYPWRPDFIAEHSGAPLKTVAISVTDCHGQLWRQQGDAVISAYGIEGGPVYGVSAPIRDEIAERGQCTVYWDLDPDRSVEKLQQAIAKRRPKDSLANVLRKQCGLSGSKLALFKTLTSKAQMANIDAIPALIKALPQTLCSTRSLDEAISTAGGVCFSELDENFMLKKLPGTYCVGEMLDWEAPTGGYLLTACFASGRWVGRAASKRLSAY</sequence>
<protein>
    <submittedName>
        <fullName evidence="6">NAD(FAD)-utilizing dehydrogenase</fullName>
    </submittedName>
</protein>
<dbReference type="SUPFAM" id="SSF160996">
    <property type="entry name" value="HI0933 insert domain-like"/>
    <property type="match status" value="1"/>
</dbReference>
<keyword evidence="2" id="KW-0285">Flavoprotein</keyword>
<dbReference type="InterPro" id="IPR057661">
    <property type="entry name" value="RsdA/BaiN/AoA(So)_Rossmann"/>
</dbReference>
<dbReference type="PRINTS" id="PR00419">
    <property type="entry name" value="ADXRDTASE"/>
</dbReference>
<evidence type="ECO:0000259" key="4">
    <source>
        <dbReference type="Pfam" id="PF03486"/>
    </source>
</evidence>